<dbReference type="InterPro" id="IPR036397">
    <property type="entry name" value="RNaseH_sf"/>
</dbReference>
<accession>A0A6P7H6W2</accession>
<dbReference type="Pfam" id="PF00075">
    <property type="entry name" value="RNase_H"/>
    <property type="match status" value="1"/>
</dbReference>
<sequence length="199" mass="22101">MIKEKFLMTTEQYGKDHTFIYTDASKNKERVGFGICIPSIEYNFSSRLPGALSISKAESIAIHQAVEIATAKHLNKAIIFSDSLNAITNIKTCNISASADIRALKTKKLISSANENGTKILLSWIPGHSNIFGNTQADILAKIGRDLNVPMEVQLNSQDALSVIRGKITKEYQEKWKARMPSQSSEEKLHKCTKKNGNF</sequence>
<dbReference type="GO" id="GO:0003676">
    <property type="term" value="F:nucleic acid binding"/>
    <property type="evidence" value="ECO:0007669"/>
    <property type="project" value="InterPro"/>
</dbReference>
<dbReference type="SUPFAM" id="SSF53098">
    <property type="entry name" value="Ribonuclease H-like"/>
    <property type="match status" value="1"/>
</dbReference>
<dbReference type="Gene3D" id="3.30.420.10">
    <property type="entry name" value="Ribonuclease H-like superfamily/Ribonuclease H"/>
    <property type="match status" value="1"/>
</dbReference>
<evidence type="ECO:0000256" key="1">
    <source>
        <dbReference type="SAM" id="MobiDB-lite"/>
    </source>
</evidence>
<organism evidence="3">
    <name type="scientific">Diabrotica virgifera virgifera</name>
    <name type="common">western corn rootworm</name>
    <dbReference type="NCBI Taxonomy" id="50390"/>
    <lineage>
        <taxon>Eukaryota</taxon>
        <taxon>Metazoa</taxon>
        <taxon>Ecdysozoa</taxon>
        <taxon>Arthropoda</taxon>
        <taxon>Hexapoda</taxon>
        <taxon>Insecta</taxon>
        <taxon>Pterygota</taxon>
        <taxon>Neoptera</taxon>
        <taxon>Endopterygota</taxon>
        <taxon>Coleoptera</taxon>
        <taxon>Polyphaga</taxon>
        <taxon>Cucujiformia</taxon>
        <taxon>Chrysomeloidea</taxon>
        <taxon>Chrysomelidae</taxon>
        <taxon>Galerucinae</taxon>
        <taxon>Diabroticina</taxon>
        <taxon>Diabroticites</taxon>
        <taxon>Diabrotica</taxon>
    </lineage>
</organism>
<feature type="region of interest" description="Disordered" evidence="1">
    <location>
        <begin position="180"/>
        <end position="199"/>
    </location>
</feature>
<feature type="domain" description="RNase H type-1" evidence="2">
    <location>
        <begin position="14"/>
        <end position="146"/>
    </location>
</feature>
<reference evidence="3" key="1">
    <citation type="submission" date="2025-08" db="UniProtKB">
        <authorList>
            <consortium name="RefSeq"/>
        </authorList>
    </citation>
    <scope>IDENTIFICATION</scope>
    <source>
        <tissue evidence="3">Whole insect</tissue>
    </source>
</reference>
<dbReference type="RefSeq" id="XP_028153463.1">
    <property type="nucleotide sequence ID" value="XM_028297662.1"/>
</dbReference>
<dbReference type="GO" id="GO:0004523">
    <property type="term" value="F:RNA-DNA hybrid ribonuclease activity"/>
    <property type="evidence" value="ECO:0007669"/>
    <property type="project" value="InterPro"/>
</dbReference>
<dbReference type="InterPro" id="IPR002156">
    <property type="entry name" value="RNaseH_domain"/>
</dbReference>
<proteinExistence type="predicted"/>
<evidence type="ECO:0000259" key="2">
    <source>
        <dbReference type="PROSITE" id="PS50879"/>
    </source>
</evidence>
<dbReference type="InterPro" id="IPR012337">
    <property type="entry name" value="RNaseH-like_sf"/>
</dbReference>
<gene>
    <name evidence="3" type="primary">LOC114346923</name>
</gene>
<protein>
    <submittedName>
        <fullName evidence="3">Ribonuclease H1-like</fullName>
    </submittedName>
</protein>
<dbReference type="PROSITE" id="PS50879">
    <property type="entry name" value="RNASE_H_1"/>
    <property type="match status" value="1"/>
</dbReference>
<dbReference type="AlphaFoldDB" id="A0A6P7H6W2"/>
<dbReference type="CDD" id="cd09276">
    <property type="entry name" value="Rnase_HI_RT_non_LTR"/>
    <property type="match status" value="1"/>
</dbReference>
<name>A0A6P7H6W2_DIAVI</name>
<evidence type="ECO:0000313" key="3">
    <source>
        <dbReference type="RefSeq" id="XP_028153463.1"/>
    </source>
</evidence>
<dbReference type="InParanoid" id="A0A6P7H6W2"/>